<feature type="region of interest" description="Disordered" evidence="1">
    <location>
        <begin position="101"/>
        <end position="122"/>
    </location>
</feature>
<evidence type="ECO:0000313" key="3">
    <source>
        <dbReference type="Proteomes" id="UP001328107"/>
    </source>
</evidence>
<dbReference type="AlphaFoldDB" id="A0AAN5CBW8"/>
<evidence type="ECO:0000313" key="2">
    <source>
        <dbReference type="EMBL" id="GMR35616.1"/>
    </source>
</evidence>
<evidence type="ECO:0000256" key="1">
    <source>
        <dbReference type="SAM" id="MobiDB-lite"/>
    </source>
</evidence>
<accession>A0AAN5CBW8</accession>
<feature type="compositionally biased region" description="Basic residues" evidence="1">
    <location>
        <begin position="110"/>
        <end position="122"/>
    </location>
</feature>
<protein>
    <submittedName>
        <fullName evidence="2">Uncharacterized protein</fullName>
    </submittedName>
</protein>
<feature type="non-terminal residue" evidence="2">
    <location>
        <position position="1"/>
    </location>
</feature>
<proteinExistence type="predicted"/>
<name>A0AAN5CBW8_9BILA</name>
<gene>
    <name evidence="2" type="ORF">PMAYCL1PPCAC_05811</name>
</gene>
<reference evidence="3" key="1">
    <citation type="submission" date="2022-10" db="EMBL/GenBank/DDBJ databases">
        <title>Genome assembly of Pristionchus species.</title>
        <authorList>
            <person name="Yoshida K."/>
            <person name="Sommer R.J."/>
        </authorList>
    </citation>
    <scope>NUCLEOTIDE SEQUENCE [LARGE SCALE GENOMIC DNA]</scope>
    <source>
        <strain evidence="3">RS5460</strain>
    </source>
</reference>
<keyword evidence="3" id="KW-1185">Reference proteome</keyword>
<sequence>SAIITLREPTGKRLHGLMSTRVENCIACGFLVIVDRTIPHARDGRGRREGDEQHLRVRDGHPLRMGRRHLHLRRATSLPQLAMQQMQQLPRRGLEECRESQARRAPGATRFRRPGHPLSRSRQRALQHIDTTGARTLALTCALLALSRLIDRLPY</sequence>
<comment type="caution">
    <text evidence="2">The sequence shown here is derived from an EMBL/GenBank/DDBJ whole genome shotgun (WGS) entry which is preliminary data.</text>
</comment>
<dbReference type="Proteomes" id="UP001328107">
    <property type="component" value="Unassembled WGS sequence"/>
</dbReference>
<dbReference type="EMBL" id="BTRK01000002">
    <property type="protein sequence ID" value="GMR35616.1"/>
    <property type="molecule type" value="Genomic_DNA"/>
</dbReference>
<organism evidence="2 3">
    <name type="scientific">Pristionchus mayeri</name>
    <dbReference type="NCBI Taxonomy" id="1317129"/>
    <lineage>
        <taxon>Eukaryota</taxon>
        <taxon>Metazoa</taxon>
        <taxon>Ecdysozoa</taxon>
        <taxon>Nematoda</taxon>
        <taxon>Chromadorea</taxon>
        <taxon>Rhabditida</taxon>
        <taxon>Rhabditina</taxon>
        <taxon>Diplogasteromorpha</taxon>
        <taxon>Diplogasteroidea</taxon>
        <taxon>Neodiplogasteridae</taxon>
        <taxon>Pristionchus</taxon>
    </lineage>
</organism>